<dbReference type="Gene3D" id="1.10.630.10">
    <property type="entry name" value="Cytochrome P450"/>
    <property type="match status" value="1"/>
</dbReference>
<keyword evidence="7 9" id="KW-0503">Monooxygenase</keyword>
<dbReference type="AlphaFoldDB" id="A0A0C3FL10"/>
<dbReference type="PANTHER" id="PTHR24292:SF102">
    <property type="entry name" value="CYTOCHROME P450 FAMILY-RELATED"/>
    <property type="match status" value="1"/>
</dbReference>
<evidence type="ECO:0000256" key="6">
    <source>
        <dbReference type="ARBA" id="ARBA00023004"/>
    </source>
</evidence>
<accession>A0A0C3FL10</accession>
<reference evidence="10 11" key="1">
    <citation type="submission" date="2014-04" db="EMBL/GenBank/DDBJ databases">
        <authorList>
            <consortium name="DOE Joint Genome Institute"/>
            <person name="Kuo A."/>
            <person name="Tarkka M."/>
            <person name="Buscot F."/>
            <person name="Kohler A."/>
            <person name="Nagy L.G."/>
            <person name="Floudas D."/>
            <person name="Copeland A."/>
            <person name="Barry K.W."/>
            <person name="Cichocki N."/>
            <person name="Veneault-Fourrey C."/>
            <person name="LaButti K."/>
            <person name="Lindquist E.A."/>
            <person name="Lipzen A."/>
            <person name="Lundell T."/>
            <person name="Morin E."/>
            <person name="Murat C."/>
            <person name="Sun H."/>
            <person name="Tunlid A."/>
            <person name="Henrissat B."/>
            <person name="Grigoriev I.V."/>
            <person name="Hibbett D.S."/>
            <person name="Martin F."/>
            <person name="Nordberg H.P."/>
            <person name="Cantor M.N."/>
            <person name="Hua S.X."/>
        </authorList>
    </citation>
    <scope>NUCLEOTIDE SEQUENCE [LARGE SCALE GENOMIC DNA]</scope>
    <source>
        <strain evidence="10 11">F 1598</strain>
    </source>
</reference>
<dbReference type="InterPro" id="IPR002401">
    <property type="entry name" value="Cyt_P450_E_grp-I"/>
</dbReference>
<dbReference type="InterPro" id="IPR050476">
    <property type="entry name" value="Insect_CytP450_Detox"/>
</dbReference>
<feature type="binding site" description="axial binding residue" evidence="8">
    <location>
        <position position="479"/>
    </location>
    <ligand>
        <name>heme</name>
        <dbReference type="ChEBI" id="CHEBI:30413"/>
    </ligand>
    <ligandPart>
        <name>Fe</name>
        <dbReference type="ChEBI" id="CHEBI:18248"/>
    </ligandPart>
</feature>
<dbReference type="SUPFAM" id="SSF48264">
    <property type="entry name" value="Cytochrome P450"/>
    <property type="match status" value="1"/>
</dbReference>
<comment type="cofactor">
    <cofactor evidence="1 8">
        <name>heme</name>
        <dbReference type="ChEBI" id="CHEBI:30413"/>
    </cofactor>
</comment>
<dbReference type="InterPro" id="IPR001128">
    <property type="entry name" value="Cyt_P450"/>
</dbReference>
<evidence type="ECO:0000256" key="3">
    <source>
        <dbReference type="ARBA" id="ARBA00022617"/>
    </source>
</evidence>
<dbReference type="PROSITE" id="PS00086">
    <property type="entry name" value="CYTOCHROME_P450"/>
    <property type="match status" value="1"/>
</dbReference>
<evidence type="ECO:0000313" key="11">
    <source>
        <dbReference type="Proteomes" id="UP000054166"/>
    </source>
</evidence>
<evidence type="ECO:0000256" key="7">
    <source>
        <dbReference type="ARBA" id="ARBA00023033"/>
    </source>
</evidence>
<dbReference type="STRING" id="765440.A0A0C3FL10"/>
<comment type="similarity">
    <text evidence="2 9">Belongs to the cytochrome P450 family.</text>
</comment>
<evidence type="ECO:0000313" key="10">
    <source>
        <dbReference type="EMBL" id="KIM80206.1"/>
    </source>
</evidence>
<dbReference type="PRINTS" id="PR00463">
    <property type="entry name" value="EP450I"/>
</dbReference>
<keyword evidence="11" id="KW-1185">Reference proteome</keyword>
<feature type="non-terminal residue" evidence="10">
    <location>
        <position position="1"/>
    </location>
</feature>
<evidence type="ECO:0000256" key="4">
    <source>
        <dbReference type="ARBA" id="ARBA00022723"/>
    </source>
</evidence>
<keyword evidence="5 9" id="KW-0560">Oxidoreductase</keyword>
<dbReference type="PANTHER" id="PTHR24292">
    <property type="entry name" value="CYTOCHROME P450"/>
    <property type="match status" value="1"/>
</dbReference>
<dbReference type="HOGENOM" id="CLU_001570_25_0_1"/>
<dbReference type="Proteomes" id="UP000054166">
    <property type="component" value="Unassembled WGS sequence"/>
</dbReference>
<evidence type="ECO:0000256" key="1">
    <source>
        <dbReference type="ARBA" id="ARBA00001971"/>
    </source>
</evidence>
<proteinExistence type="inferred from homology"/>
<dbReference type="GO" id="GO:0020037">
    <property type="term" value="F:heme binding"/>
    <property type="evidence" value="ECO:0007669"/>
    <property type="project" value="InterPro"/>
</dbReference>
<dbReference type="GO" id="GO:0016705">
    <property type="term" value="F:oxidoreductase activity, acting on paired donors, with incorporation or reduction of molecular oxygen"/>
    <property type="evidence" value="ECO:0007669"/>
    <property type="project" value="InterPro"/>
</dbReference>
<keyword evidence="4 8" id="KW-0479">Metal-binding</keyword>
<dbReference type="InterPro" id="IPR017972">
    <property type="entry name" value="Cyt_P450_CS"/>
</dbReference>
<dbReference type="EMBL" id="KN833005">
    <property type="protein sequence ID" value="KIM80206.1"/>
    <property type="molecule type" value="Genomic_DNA"/>
</dbReference>
<evidence type="ECO:0000256" key="9">
    <source>
        <dbReference type="RuleBase" id="RU000461"/>
    </source>
</evidence>
<dbReference type="GO" id="GO:0005506">
    <property type="term" value="F:iron ion binding"/>
    <property type="evidence" value="ECO:0007669"/>
    <property type="project" value="InterPro"/>
</dbReference>
<gene>
    <name evidence="10" type="ORF">PILCRDRAFT_790075</name>
</gene>
<evidence type="ECO:0000256" key="8">
    <source>
        <dbReference type="PIRSR" id="PIRSR602401-1"/>
    </source>
</evidence>
<evidence type="ECO:0000256" key="5">
    <source>
        <dbReference type="ARBA" id="ARBA00023002"/>
    </source>
</evidence>
<dbReference type="GO" id="GO:0004497">
    <property type="term" value="F:monooxygenase activity"/>
    <property type="evidence" value="ECO:0007669"/>
    <property type="project" value="UniProtKB-KW"/>
</dbReference>
<evidence type="ECO:0008006" key="12">
    <source>
        <dbReference type="Google" id="ProtNLM"/>
    </source>
</evidence>
<dbReference type="InterPro" id="IPR036396">
    <property type="entry name" value="Cyt_P450_sf"/>
</dbReference>
<organism evidence="10 11">
    <name type="scientific">Piloderma croceum (strain F 1598)</name>
    <dbReference type="NCBI Taxonomy" id="765440"/>
    <lineage>
        <taxon>Eukaryota</taxon>
        <taxon>Fungi</taxon>
        <taxon>Dikarya</taxon>
        <taxon>Basidiomycota</taxon>
        <taxon>Agaricomycotina</taxon>
        <taxon>Agaricomycetes</taxon>
        <taxon>Agaricomycetidae</taxon>
        <taxon>Atheliales</taxon>
        <taxon>Atheliaceae</taxon>
        <taxon>Piloderma</taxon>
    </lineage>
</organism>
<sequence>VVSVGLLVSVHRLISYRAAVASIQNHTGYRVFINPASILSSIIPRIKGFTLGGNFAFDQKYEPFKQAGWDVVSVVSVWPAVVTTMFVADAALIKEITSSRHHWPKPAYIYRSLTFFGKNIVASEGEDWKRYRKVTAPAFSDRNNRLVWDETCRIMQDLFDNIWGNKDEIMLHHCVDVTLQACSSLNSDYIHLIFPLGFGRRVPLIDDLTIPEGHRLTFKDALHIVSTGTPAKIIFPKWMMSLTAGLVKVQLGFDELHAYMLEMVQAGLADRVKEERHDLFGNLLAANDEDVEVNLSISEVVGEMFTPFPPSSQNLTYTDSTGNAFIYQLAGHETTAHTLAFAFAMLALYPDEQEKLYEHVKNVLPVDRPPVLRLFPSISDLHLSLSISSLAFYEMPHPTCQIPAIPKICTWDTVITTTNGVGERKAIPVQKGTYIVLDAPAVHYNPRYWENPHDFKPERFLKDWPRDGFMAFSAGARGCVGRKFAETEGIAILTLMVSRYRIELADEPELRHETIEQARMRLTTARFKLGVLTLVSYTYCERC</sequence>
<name>A0A0C3FL10_PILCF</name>
<keyword evidence="6 8" id="KW-0408">Iron</keyword>
<keyword evidence="3 8" id="KW-0349">Heme</keyword>
<reference evidence="11" key="2">
    <citation type="submission" date="2015-01" db="EMBL/GenBank/DDBJ databases">
        <title>Evolutionary Origins and Diversification of the Mycorrhizal Mutualists.</title>
        <authorList>
            <consortium name="DOE Joint Genome Institute"/>
            <consortium name="Mycorrhizal Genomics Consortium"/>
            <person name="Kohler A."/>
            <person name="Kuo A."/>
            <person name="Nagy L.G."/>
            <person name="Floudas D."/>
            <person name="Copeland A."/>
            <person name="Barry K.W."/>
            <person name="Cichocki N."/>
            <person name="Veneault-Fourrey C."/>
            <person name="LaButti K."/>
            <person name="Lindquist E.A."/>
            <person name="Lipzen A."/>
            <person name="Lundell T."/>
            <person name="Morin E."/>
            <person name="Murat C."/>
            <person name="Riley R."/>
            <person name="Ohm R."/>
            <person name="Sun H."/>
            <person name="Tunlid A."/>
            <person name="Henrissat B."/>
            <person name="Grigoriev I.V."/>
            <person name="Hibbett D.S."/>
            <person name="Martin F."/>
        </authorList>
    </citation>
    <scope>NUCLEOTIDE SEQUENCE [LARGE SCALE GENOMIC DNA]</scope>
    <source>
        <strain evidence="11">F 1598</strain>
    </source>
</reference>
<dbReference type="OrthoDB" id="1470350at2759"/>
<dbReference type="PRINTS" id="PR00385">
    <property type="entry name" value="P450"/>
</dbReference>
<dbReference type="InParanoid" id="A0A0C3FL10"/>
<dbReference type="Pfam" id="PF00067">
    <property type="entry name" value="p450"/>
    <property type="match status" value="1"/>
</dbReference>
<evidence type="ECO:0000256" key="2">
    <source>
        <dbReference type="ARBA" id="ARBA00010617"/>
    </source>
</evidence>
<protein>
    <recommendedName>
        <fullName evidence="12">Cytochrome P450</fullName>
    </recommendedName>
</protein>